<dbReference type="AlphaFoldDB" id="A0A9N9DUH4"/>
<evidence type="ECO:0000313" key="5">
    <source>
        <dbReference type="Proteomes" id="UP000789570"/>
    </source>
</evidence>
<dbReference type="EMBL" id="CAJVPQ010004514">
    <property type="protein sequence ID" value="CAG8652993.1"/>
    <property type="molecule type" value="Genomic_DNA"/>
</dbReference>
<reference evidence="4" key="1">
    <citation type="submission" date="2021-06" db="EMBL/GenBank/DDBJ databases">
        <authorList>
            <person name="Kallberg Y."/>
            <person name="Tangrot J."/>
            <person name="Rosling A."/>
        </authorList>
    </citation>
    <scope>NUCLEOTIDE SEQUENCE</scope>
    <source>
        <strain evidence="4">UK204</strain>
    </source>
</reference>
<dbReference type="Proteomes" id="UP000789570">
    <property type="component" value="Unassembled WGS sequence"/>
</dbReference>
<dbReference type="PANTHER" id="PTHR21141:SF5">
    <property type="entry name" value="LARGE RIBOSOMAL SUBUNIT PROTEIN P2"/>
    <property type="match status" value="1"/>
</dbReference>
<feature type="non-terminal residue" evidence="4">
    <location>
        <position position="96"/>
    </location>
</feature>
<sequence>MVGEVDILILDTKFHILRKLNDKTLKNIFEIINNFSFDLISSGIMKHLAAYLLLELAGKTPNDKSIKSLLESVGIEADDNKIKKLLNELNNKNSEE</sequence>
<dbReference type="FunFam" id="1.10.10.1410:FF:000002">
    <property type="entry name" value="60S acidic ribosomal protein P2"/>
    <property type="match status" value="1"/>
</dbReference>
<keyword evidence="2" id="KW-0689">Ribosomal protein</keyword>
<dbReference type="InterPro" id="IPR038716">
    <property type="entry name" value="P1/P2_N_sf"/>
</dbReference>
<evidence type="ECO:0000256" key="1">
    <source>
        <dbReference type="ARBA" id="ARBA00005436"/>
    </source>
</evidence>
<comment type="caution">
    <text evidence="4">The sequence shown here is derived from an EMBL/GenBank/DDBJ whole genome shotgun (WGS) entry which is preliminary data.</text>
</comment>
<dbReference type="InterPro" id="IPR044076">
    <property type="entry name" value="Ribosomal_P2"/>
</dbReference>
<evidence type="ECO:0000313" key="4">
    <source>
        <dbReference type="EMBL" id="CAG8652993.1"/>
    </source>
</evidence>
<keyword evidence="5" id="KW-1185">Reference proteome</keyword>
<evidence type="ECO:0000256" key="2">
    <source>
        <dbReference type="ARBA" id="ARBA00022980"/>
    </source>
</evidence>
<dbReference type="OrthoDB" id="1227494at2759"/>
<dbReference type="GO" id="GO:0003735">
    <property type="term" value="F:structural constituent of ribosome"/>
    <property type="evidence" value="ECO:0007669"/>
    <property type="project" value="InterPro"/>
</dbReference>
<evidence type="ECO:0000256" key="3">
    <source>
        <dbReference type="ARBA" id="ARBA00023274"/>
    </source>
</evidence>
<dbReference type="Gene3D" id="1.10.10.1410">
    <property type="match status" value="1"/>
</dbReference>
<dbReference type="GO" id="GO:0002182">
    <property type="term" value="P:cytoplasmic translational elongation"/>
    <property type="evidence" value="ECO:0007669"/>
    <property type="project" value="InterPro"/>
</dbReference>
<dbReference type="PANTHER" id="PTHR21141">
    <property type="entry name" value="60S ACIDIC RIBOSOMAL PROTEIN FAMILY MEMBER"/>
    <property type="match status" value="1"/>
</dbReference>
<comment type="similarity">
    <text evidence="1">Belongs to the eukaryotic ribosomal protein P1/P2 family.</text>
</comment>
<name>A0A9N9DUH4_9GLOM</name>
<gene>
    <name evidence="4" type="ORF">FCALED_LOCUS11163</name>
</gene>
<proteinExistence type="inferred from homology"/>
<organism evidence="4 5">
    <name type="scientific">Funneliformis caledonium</name>
    <dbReference type="NCBI Taxonomy" id="1117310"/>
    <lineage>
        <taxon>Eukaryota</taxon>
        <taxon>Fungi</taxon>
        <taxon>Fungi incertae sedis</taxon>
        <taxon>Mucoromycota</taxon>
        <taxon>Glomeromycotina</taxon>
        <taxon>Glomeromycetes</taxon>
        <taxon>Glomerales</taxon>
        <taxon>Glomeraceae</taxon>
        <taxon>Funneliformis</taxon>
    </lineage>
</organism>
<protein>
    <submittedName>
        <fullName evidence="4">16142_t:CDS:1</fullName>
    </submittedName>
</protein>
<accession>A0A9N9DUH4</accession>
<keyword evidence="3" id="KW-0687">Ribonucleoprotein</keyword>
<dbReference type="GO" id="GO:0022625">
    <property type="term" value="C:cytosolic large ribosomal subunit"/>
    <property type="evidence" value="ECO:0007669"/>
    <property type="project" value="InterPro"/>
</dbReference>